<accession>A0AAV6NY44</accession>
<gene>
    <name evidence="1" type="ORF">SDJN03_02210</name>
</gene>
<name>A0AAV6NY44_9ROSI</name>
<organism evidence="1 2">
    <name type="scientific">Cucurbita argyrosperma subsp. sororia</name>
    <dbReference type="NCBI Taxonomy" id="37648"/>
    <lineage>
        <taxon>Eukaryota</taxon>
        <taxon>Viridiplantae</taxon>
        <taxon>Streptophyta</taxon>
        <taxon>Embryophyta</taxon>
        <taxon>Tracheophyta</taxon>
        <taxon>Spermatophyta</taxon>
        <taxon>Magnoliopsida</taxon>
        <taxon>eudicotyledons</taxon>
        <taxon>Gunneridae</taxon>
        <taxon>Pentapetalae</taxon>
        <taxon>rosids</taxon>
        <taxon>fabids</taxon>
        <taxon>Cucurbitales</taxon>
        <taxon>Cucurbitaceae</taxon>
        <taxon>Cucurbiteae</taxon>
        <taxon>Cucurbita</taxon>
    </lineage>
</organism>
<sequence length="187" mass="20834">MLHICGHIPKGLLIGKAISCVIPINLAESEKTIKIPIVGNVDIPSSDVKPGDSGVLIPIGLSQSSKSSQNSVSSLFIRISEHQIFYNQRSRRSTGLDDFEMPWKWSNIGNLHRHLIQNILQVVLFQANLSSIDVANLQPVAHAVCKRILERRVATGHCPWLHVSKCRCNHLLARELRCSSDIHKKVE</sequence>
<evidence type="ECO:0000313" key="1">
    <source>
        <dbReference type="EMBL" id="KAG6604893.1"/>
    </source>
</evidence>
<reference evidence="1 2" key="1">
    <citation type="journal article" date="2021" name="Hortic Res">
        <title>The domestication of Cucurbita argyrosperma as revealed by the genome of its wild relative.</title>
        <authorList>
            <person name="Barrera-Redondo J."/>
            <person name="Sanchez-de la Vega G."/>
            <person name="Aguirre-Liguori J.A."/>
            <person name="Castellanos-Morales G."/>
            <person name="Gutierrez-Guerrero Y.T."/>
            <person name="Aguirre-Dugua X."/>
            <person name="Aguirre-Planter E."/>
            <person name="Tenaillon M.I."/>
            <person name="Lira-Saade R."/>
            <person name="Eguiarte L.E."/>
        </authorList>
    </citation>
    <scope>NUCLEOTIDE SEQUENCE [LARGE SCALE GENOMIC DNA]</scope>
    <source>
        <strain evidence="1">JBR-2021</strain>
    </source>
</reference>
<dbReference type="InterPro" id="IPR045897">
    <property type="entry name" value="BPI/LBP_pln"/>
</dbReference>
<protein>
    <submittedName>
        <fullName evidence="1">Uncharacterized protein</fullName>
    </submittedName>
</protein>
<proteinExistence type="predicted"/>
<dbReference type="PANTHER" id="PTHR46801:SF2">
    <property type="entry name" value="LIPOPOLYSACCHARIDE-BINDING PROTEIN"/>
    <property type="match status" value="1"/>
</dbReference>
<keyword evidence="2" id="KW-1185">Reference proteome</keyword>
<comment type="caution">
    <text evidence="1">The sequence shown here is derived from an EMBL/GenBank/DDBJ whole genome shotgun (WGS) entry which is preliminary data.</text>
</comment>
<evidence type="ECO:0000313" key="2">
    <source>
        <dbReference type="Proteomes" id="UP000685013"/>
    </source>
</evidence>
<dbReference type="Proteomes" id="UP000685013">
    <property type="component" value="Chromosome 2"/>
</dbReference>
<dbReference type="AlphaFoldDB" id="A0AAV6NY44"/>
<dbReference type="PANTHER" id="PTHR46801">
    <property type="entry name" value="OS06G0309200 PROTEIN"/>
    <property type="match status" value="1"/>
</dbReference>
<dbReference type="EMBL" id="JAGKQH010000002">
    <property type="protein sequence ID" value="KAG6604893.1"/>
    <property type="molecule type" value="Genomic_DNA"/>
</dbReference>
<feature type="non-terminal residue" evidence="1">
    <location>
        <position position="1"/>
    </location>
</feature>